<dbReference type="GO" id="GO:0008270">
    <property type="term" value="F:zinc ion binding"/>
    <property type="evidence" value="ECO:0007669"/>
    <property type="project" value="UniProtKB-KW"/>
</dbReference>
<evidence type="ECO:0000259" key="7">
    <source>
        <dbReference type="PROSITE" id="PS50157"/>
    </source>
</evidence>
<feature type="region of interest" description="Disordered" evidence="6">
    <location>
        <begin position="12"/>
        <end position="80"/>
    </location>
</feature>
<dbReference type="GO" id="GO:0000981">
    <property type="term" value="F:DNA-binding transcription factor activity, RNA polymerase II-specific"/>
    <property type="evidence" value="ECO:0007669"/>
    <property type="project" value="TreeGrafter"/>
</dbReference>
<evidence type="ECO:0000256" key="4">
    <source>
        <dbReference type="ARBA" id="ARBA00022833"/>
    </source>
</evidence>
<feature type="domain" description="C2H2-type" evidence="7">
    <location>
        <begin position="119"/>
        <end position="151"/>
    </location>
</feature>
<dbReference type="GO" id="GO:0045944">
    <property type="term" value="P:positive regulation of transcription by RNA polymerase II"/>
    <property type="evidence" value="ECO:0007669"/>
    <property type="project" value="UniProtKB-ARBA"/>
</dbReference>
<keyword evidence="1" id="KW-0479">Metal-binding</keyword>
<dbReference type="GO" id="GO:0005634">
    <property type="term" value="C:nucleus"/>
    <property type="evidence" value="ECO:0007669"/>
    <property type="project" value="UniProtKB-ARBA"/>
</dbReference>
<keyword evidence="2" id="KW-0677">Repeat</keyword>
<dbReference type="PANTHER" id="PTHR19818:SF139">
    <property type="entry name" value="PAIR-RULE PROTEIN ODD-PAIRED"/>
    <property type="match status" value="1"/>
</dbReference>
<evidence type="ECO:0000256" key="6">
    <source>
        <dbReference type="SAM" id="MobiDB-lite"/>
    </source>
</evidence>
<name>A0AAV5ADI7_9AGAM</name>
<dbReference type="GO" id="GO:0000978">
    <property type="term" value="F:RNA polymerase II cis-regulatory region sequence-specific DNA binding"/>
    <property type="evidence" value="ECO:0007669"/>
    <property type="project" value="TreeGrafter"/>
</dbReference>
<dbReference type="Gene3D" id="3.30.160.60">
    <property type="entry name" value="Classic Zinc Finger"/>
    <property type="match status" value="1"/>
</dbReference>
<dbReference type="InterPro" id="IPR013087">
    <property type="entry name" value="Znf_C2H2_type"/>
</dbReference>
<keyword evidence="3 5" id="KW-0863">Zinc-finger</keyword>
<proteinExistence type="predicted"/>
<protein>
    <recommendedName>
        <fullName evidence="7">C2H2-type domain-containing protein</fullName>
    </recommendedName>
</protein>
<accession>A0AAV5ADI7</accession>
<gene>
    <name evidence="8" type="ORF">Clacol_005918</name>
</gene>
<evidence type="ECO:0000256" key="2">
    <source>
        <dbReference type="ARBA" id="ARBA00022737"/>
    </source>
</evidence>
<feature type="compositionally biased region" description="Polar residues" evidence="6">
    <location>
        <begin position="41"/>
        <end position="67"/>
    </location>
</feature>
<sequence length="191" mass="21410">MYPNHNHPYYPHYGQYNSTNNNNDAASPAGSAQAGYGAHHSQAQDTQDSQGNYYSGSGNQEGSSAQHHQQDYSTGYNTTSTSYTGGNPLHHWTEIPNTTLPRALEPLIIEIPDQGIKRFLCGWNGCTHSGGFVRKAQLITHIKSVHLSEKPFVCTTCDASFTRRQDAIRHVDTMNNGKQFKCEFWYVYLSY</sequence>
<feature type="domain" description="C2H2-type" evidence="7">
    <location>
        <begin position="152"/>
        <end position="180"/>
    </location>
</feature>
<dbReference type="InterPro" id="IPR050329">
    <property type="entry name" value="GLI_C2H2-zinc-finger"/>
</dbReference>
<organism evidence="8 9">
    <name type="scientific">Clathrus columnatus</name>
    <dbReference type="NCBI Taxonomy" id="1419009"/>
    <lineage>
        <taxon>Eukaryota</taxon>
        <taxon>Fungi</taxon>
        <taxon>Dikarya</taxon>
        <taxon>Basidiomycota</taxon>
        <taxon>Agaricomycotina</taxon>
        <taxon>Agaricomycetes</taxon>
        <taxon>Phallomycetidae</taxon>
        <taxon>Phallales</taxon>
        <taxon>Clathraceae</taxon>
        <taxon>Clathrus</taxon>
    </lineage>
</organism>
<keyword evidence="4" id="KW-0862">Zinc</keyword>
<dbReference type="PROSITE" id="PS50157">
    <property type="entry name" value="ZINC_FINGER_C2H2_2"/>
    <property type="match status" value="2"/>
</dbReference>
<evidence type="ECO:0000256" key="1">
    <source>
        <dbReference type="ARBA" id="ARBA00022723"/>
    </source>
</evidence>
<dbReference type="InterPro" id="IPR036236">
    <property type="entry name" value="Znf_C2H2_sf"/>
</dbReference>
<reference evidence="8" key="1">
    <citation type="submission" date="2021-10" db="EMBL/GenBank/DDBJ databases">
        <title>De novo Genome Assembly of Clathrus columnatus (Basidiomycota, Fungi) Using Illumina and Nanopore Sequence Data.</title>
        <authorList>
            <person name="Ogiso-Tanaka E."/>
            <person name="Itagaki H."/>
            <person name="Hosoya T."/>
            <person name="Hosaka K."/>
        </authorList>
    </citation>
    <scope>NUCLEOTIDE SEQUENCE</scope>
    <source>
        <strain evidence="8">MO-923</strain>
    </source>
</reference>
<evidence type="ECO:0000313" key="8">
    <source>
        <dbReference type="EMBL" id="GJJ11682.1"/>
    </source>
</evidence>
<dbReference type="PANTHER" id="PTHR19818">
    <property type="entry name" value="ZINC FINGER PROTEIN ZIC AND GLI"/>
    <property type="match status" value="1"/>
</dbReference>
<comment type="caution">
    <text evidence="8">The sequence shown here is derived from an EMBL/GenBank/DDBJ whole genome shotgun (WGS) entry which is preliminary data.</text>
</comment>
<evidence type="ECO:0000256" key="5">
    <source>
        <dbReference type="PROSITE-ProRule" id="PRU00042"/>
    </source>
</evidence>
<dbReference type="SUPFAM" id="SSF57667">
    <property type="entry name" value="beta-beta-alpha zinc fingers"/>
    <property type="match status" value="1"/>
</dbReference>
<keyword evidence="9" id="KW-1185">Reference proteome</keyword>
<dbReference type="Proteomes" id="UP001050691">
    <property type="component" value="Unassembled WGS sequence"/>
</dbReference>
<evidence type="ECO:0000256" key="3">
    <source>
        <dbReference type="ARBA" id="ARBA00022771"/>
    </source>
</evidence>
<evidence type="ECO:0000313" key="9">
    <source>
        <dbReference type="Proteomes" id="UP001050691"/>
    </source>
</evidence>
<dbReference type="AlphaFoldDB" id="A0AAV5ADI7"/>
<dbReference type="EMBL" id="BPWL01000006">
    <property type="protein sequence ID" value="GJJ11682.1"/>
    <property type="molecule type" value="Genomic_DNA"/>
</dbReference>